<dbReference type="InterPro" id="IPR016197">
    <property type="entry name" value="Chromo-like_dom_sf"/>
</dbReference>
<dbReference type="SMART" id="SM00298">
    <property type="entry name" value="CHROMO"/>
    <property type="match status" value="1"/>
</dbReference>
<evidence type="ECO:0000313" key="4">
    <source>
        <dbReference type="Ensembl" id="ENSCCRP00000150682.1"/>
    </source>
</evidence>
<feature type="region of interest" description="Disordered" evidence="2">
    <location>
        <begin position="169"/>
        <end position="206"/>
    </location>
</feature>
<name>A0A9J8B1D5_CYPCA</name>
<feature type="domain" description="Chromo" evidence="3">
    <location>
        <begin position="124"/>
        <end position="166"/>
    </location>
</feature>
<dbReference type="PANTHER" id="PTHR46148:SF52">
    <property type="entry name" value="OS04G0603800 PROTEIN"/>
    <property type="match status" value="1"/>
</dbReference>
<dbReference type="PROSITE" id="PS50013">
    <property type="entry name" value="CHROMO_2"/>
    <property type="match status" value="1"/>
</dbReference>
<dbReference type="PANTHER" id="PTHR46148">
    <property type="entry name" value="CHROMO DOMAIN-CONTAINING PROTEIN"/>
    <property type="match status" value="1"/>
</dbReference>
<dbReference type="InterPro" id="IPR056924">
    <property type="entry name" value="SH3_Tf2-1"/>
</dbReference>
<feature type="region of interest" description="Disordered" evidence="2">
    <location>
        <begin position="99"/>
        <end position="118"/>
    </location>
</feature>
<evidence type="ECO:0000256" key="2">
    <source>
        <dbReference type="SAM" id="MobiDB-lite"/>
    </source>
</evidence>
<sequence>FRESERVWDSAHIHLQCTIRRHKAFADVRRAATPVYQPGDKVWLSTRDLRLRQQCRKLSHCYIGPFTVERQINEVTYRLQLPPRYRIHPSFHVSLLKPFSASTTDSPEPQEPPPLEILEQPSIYQVKEILNSQRQGARLEYLVDWEGYRPDEHSWVAKDDILDPMLHRQHPDHPAPRGRGCPRHRVRASGAAPGGGGNVRNSPSQPPLIISRALEVNLSTTQQHLVTETLVNKLFTCTKSSVSIVVRDTETEMKSNLIVLNRIKNLIWPLTG</sequence>
<dbReference type="GO" id="GO:0005634">
    <property type="term" value="C:nucleus"/>
    <property type="evidence" value="ECO:0007669"/>
    <property type="project" value="UniProtKB-SubCell"/>
</dbReference>
<dbReference type="Proteomes" id="UP001108240">
    <property type="component" value="Unplaced"/>
</dbReference>
<comment type="subcellular location">
    <subcellularLocation>
        <location evidence="1">Nucleus</location>
    </subcellularLocation>
</comment>
<accession>A0A9J8B1D5</accession>
<dbReference type="Gene3D" id="2.40.50.40">
    <property type="match status" value="1"/>
</dbReference>
<dbReference type="AlphaFoldDB" id="A0A9J8B1D5"/>
<reference evidence="4" key="2">
    <citation type="submission" date="2025-09" db="UniProtKB">
        <authorList>
            <consortium name="Ensembl"/>
        </authorList>
    </citation>
    <scope>IDENTIFICATION</scope>
</reference>
<evidence type="ECO:0000259" key="3">
    <source>
        <dbReference type="PROSITE" id="PS50013"/>
    </source>
</evidence>
<dbReference type="GeneTree" id="ENSGT01060000248777"/>
<dbReference type="InterPro" id="IPR000953">
    <property type="entry name" value="Chromo/chromo_shadow_dom"/>
</dbReference>
<dbReference type="InterPro" id="IPR023780">
    <property type="entry name" value="Chromo_domain"/>
</dbReference>
<dbReference type="Pfam" id="PF24626">
    <property type="entry name" value="SH3_Tf2-1"/>
    <property type="match status" value="1"/>
</dbReference>
<dbReference type="Ensembl" id="ENSCCRT00000185383.1">
    <property type="protein sequence ID" value="ENSCCRP00000150682.1"/>
    <property type="gene ID" value="ENSCCRG00000072760.1"/>
</dbReference>
<reference evidence="4" key="1">
    <citation type="submission" date="2025-08" db="UniProtKB">
        <authorList>
            <consortium name="Ensembl"/>
        </authorList>
    </citation>
    <scope>IDENTIFICATION</scope>
</reference>
<evidence type="ECO:0000313" key="5">
    <source>
        <dbReference type="Proteomes" id="UP001108240"/>
    </source>
</evidence>
<proteinExistence type="predicted"/>
<keyword evidence="5" id="KW-1185">Reference proteome</keyword>
<evidence type="ECO:0000256" key="1">
    <source>
        <dbReference type="ARBA" id="ARBA00004123"/>
    </source>
</evidence>
<protein>
    <recommendedName>
        <fullName evidence="3">Chromo domain-containing protein</fullName>
    </recommendedName>
</protein>
<dbReference type="Pfam" id="PF00385">
    <property type="entry name" value="Chromo"/>
    <property type="match status" value="1"/>
</dbReference>
<dbReference type="SUPFAM" id="SSF54160">
    <property type="entry name" value="Chromo domain-like"/>
    <property type="match status" value="1"/>
</dbReference>
<organism evidence="4 5">
    <name type="scientific">Cyprinus carpio carpio</name>
    <dbReference type="NCBI Taxonomy" id="630221"/>
    <lineage>
        <taxon>Eukaryota</taxon>
        <taxon>Metazoa</taxon>
        <taxon>Chordata</taxon>
        <taxon>Craniata</taxon>
        <taxon>Vertebrata</taxon>
        <taxon>Euteleostomi</taxon>
        <taxon>Actinopterygii</taxon>
        <taxon>Neopterygii</taxon>
        <taxon>Teleostei</taxon>
        <taxon>Ostariophysi</taxon>
        <taxon>Cypriniformes</taxon>
        <taxon>Cyprinidae</taxon>
        <taxon>Cyprininae</taxon>
        <taxon>Cyprinus</taxon>
    </lineage>
</organism>